<keyword evidence="2" id="KW-0012">Acyltransferase</keyword>
<gene>
    <name evidence="2" type="ORF">ACFSFW_03405</name>
</gene>
<keyword evidence="3" id="KW-1185">Reference proteome</keyword>
<dbReference type="InterPro" id="IPR016181">
    <property type="entry name" value="Acyl_CoA_acyltransferase"/>
</dbReference>
<dbReference type="Proteomes" id="UP001597227">
    <property type="component" value="Unassembled WGS sequence"/>
</dbReference>
<sequence length="226" mass="26318">MYRKEIYVFDGNTPKKCVIRNYQENDFDNLIRVQQESFPPPFPSDLWWNKEQLHNHVTLFPEGALCVEIDGQICGSMTGLIVQFDPSHPQHTWEEITDNGYIRNHTLDGNTLYIVDICVSPAYRKFGLGKWLMQSMYEVVVHLKLDRLLGGGRISGYSKHATDLSAEEYIEKVMTGELKDPVITFLLRCGRSPVQLIENYLDDDESCNYGLLMEWKNPFQYERKRV</sequence>
<evidence type="ECO:0000313" key="2">
    <source>
        <dbReference type="EMBL" id="MFD1777701.1"/>
    </source>
</evidence>
<dbReference type="InterPro" id="IPR000182">
    <property type="entry name" value="GNAT_dom"/>
</dbReference>
<name>A0ABW4MJP2_9BACI</name>
<dbReference type="Pfam" id="PF00583">
    <property type="entry name" value="Acetyltransf_1"/>
    <property type="match status" value="1"/>
</dbReference>
<accession>A0ABW4MJP2</accession>
<dbReference type="RefSeq" id="WP_388035250.1">
    <property type="nucleotide sequence ID" value="NZ_JBHUEK010000007.1"/>
</dbReference>
<organism evidence="2 3">
    <name type="scientific">Fredinandcohnia salidurans</name>
    <dbReference type="NCBI Taxonomy" id="2595041"/>
    <lineage>
        <taxon>Bacteria</taxon>
        <taxon>Bacillati</taxon>
        <taxon>Bacillota</taxon>
        <taxon>Bacilli</taxon>
        <taxon>Bacillales</taxon>
        <taxon>Bacillaceae</taxon>
        <taxon>Fredinandcohnia</taxon>
    </lineage>
</organism>
<dbReference type="Gene3D" id="3.40.630.30">
    <property type="match status" value="1"/>
</dbReference>
<dbReference type="EMBL" id="JBHUEK010000007">
    <property type="protein sequence ID" value="MFD1777701.1"/>
    <property type="molecule type" value="Genomic_DNA"/>
</dbReference>
<evidence type="ECO:0000313" key="3">
    <source>
        <dbReference type="Proteomes" id="UP001597227"/>
    </source>
</evidence>
<comment type="caution">
    <text evidence="2">The sequence shown here is derived from an EMBL/GenBank/DDBJ whole genome shotgun (WGS) entry which is preliminary data.</text>
</comment>
<dbReference type="CDD" id="cd04301">
    <property type="entry name" value="NAT_SF"/>
    <property type="match status" value="1"/>
</dbReference>
<feature type="domain" description="N-acetyltransferase" evidence="1">
    <location>
        <begin position="17"/>
        <end position="218"/>
    </location>
</feature>
<dbReference type="GO" id="GO:0016746">
    <property type="term" value="F:acyltransferase activity"/>
    <property type="evidence" value="ECO:0007669"/>
    <property type="project" value="UniProtKB-KW"/>
</dbReference>
<evidence type="ECO:0000259" key="1">
    <source>
        <dbReference type="PROSITE" id="PS51186"/>
    </source>
</evidence>
<dbReference type="SUPFAM" id="SSF55729">
    <property type="entry name" value="Acyl-CoA N-acyltransferases (Nat)"/>
    <property type="match status" value="1"/>
</dbReference>
<proteinExistence type="predicted"/>
<protein>
    <submittedName>
        <fullName evidence="2">GNAT family N-acetyltransferase</fullName>
        <ecNumber evidence="2">2.3.-.-</ecNumber>
    </submittedName>
</protein>
<reference evidence="3" key="1">
    <citation type="journal article" date="2019" name="Int. J. Syst. Evol. Microbiol.">
        <title>The Global Catalogue of Microorganisms (GCM) 10K type strain sequencing project: providing services to taxonomists for standard genome sequencing and annotation.</title>
        <authorList>
            <consortium name="The Broad Institute Genomics Platform"/>
            <consortium name="The Broad Institute Genome Sequencing Center for Infectious Disease"/>
            <person name="Wu L."/>
            <person name="Ma J."/>
        </authorList>
    </citation>
    <scope>NUCLEOTIDE SEQUENCE [LARGE SCALE GENOMIC DNA]</scope>
    <source>
        <strain evidence="3">CCUG 15531</strain>
    </source>
</reference>
<dbReference type="PROSITE" id="PS51186">
    <property type="entry name" value="GNAT"/>
    <property type="match status" value="1"/>
</dbReference>
<keyword evidence="2" id="KW-0808">Transferase</keyword>
<dbReference type="EC" id="2.3.-.-" evidence="2"/>